<reference evidence="1 2" key="1">
    <citation type="submission" date="2022-06" db="EMBL/GenBank/DDBJ databases">
        <title>New Species of the Genus Actinoplanes, ActinopZanes ferrugineus.</title>
        <authorList>
            <person name="Ding P."/>
        </authorList>
    </citation>
    <scope>NUCLEOTIDE SEQUENCE [LARGE SCALE GENOMIC DNA]</scope>
    <source>
        <strain evidence="1 2">TRM88003</strain>
    </source>
</reference>
<gene>
    <name evidence="1" type="ORF">M1L60_25860</name>
</gene>
<comment type="caution">
    <text evidence="1">The sequence shown here is derived from an EMBL/GenBank/DDBJ whole genome shotgun (WGS) entry which is preliminary data.</text>
</comment>
<organism evidence="1 2">
    <name type="scientific">Paractinoplanes aksuensis</name>
    <dbReference type="NCBI Taxonomy" id="2939490"/>
    <lineage>
        <taxon>Bacteria</taxon>
        <taxon>Bacillati</taxon>
        <taxon>Actinomycetota</taxon>
        <taxon>Actinomycetes</taxon>
        <taxon>Micromonosporales</taxon>
        <taxon>Micromonosporaceae</taxon>
        <taxon>Paractinoplanes</taxon>
    </lineage>
</organism>
<protein>
    <submittedName>
        <fullName evidence="1">Uncharacterized protein</fullName>
    </submittedName>
</protein>
<evidence type="ECO:0000313" key="1">
    <source>
        <dbReference type="EMBL" id="MCO8274030.1"/>
    </source>
</evidence>
<dbReference type="EMBL" id="JAMYJR010000028">
    <property type="protein sequence ID" value="MCO8274030.1"/>
    <property type="molecule type" value="Genomic_DNA"/>
</dbReference>
<keyword evidence="2" id="KW-1185">Reference proteome</keyword>
<dbReference type="Proteomes" id="UP001523369">
    <property type="component" value="Unassembled WGS sequence"/>
</dbReference>
<name>A0ABT1DVP6_9ACTN</name>
<sequence>MKLNVHRTISALAVAGALVVSSGGIVAAAAALNAKPLRAEFTPTQQVQAKPLRAE</sequence>
<dbReference type="RefSeq" id="WP_253240106.1">
    <property type="nucleotide sequence ID" value="NZ_JAMYJR010000028.1"/>
</dbReference>
<accession>A0ABT1DVP6</accession>
<evidence type="ECO:0000313" key="2">
    <source>
        <dbReference type="Proteomes" id="UP001523369"/>
    </source>
</evidence>
<proteinExistence type="predicted"/>